<evidence type="ECO:0000259" key="6">
    <source>
        <dbReference type="Pfam" id="PF07992"/>
    </source>
</evidence>
<dbReference type="PRINTS" id="PR00368">
    <property type="entry name" value="FADPNR"/>
</dbReference>
<feature type="binding site" evidence="4">
    <location>
        <position position="300"/>
    </location>
    <ligand>
        <name>FAD</name>
        <dbReference type="ChEBI" id="CHEBI:57692"/>
    </ligand>
</feature>
<keyword evidence="2" id="KW-0285">Flavoprotein</keyword>
<proteinExistence type="inferred from homology"/>
<dbReference type="SUPFAM" id="SSF55424">
    <property type="entry name" value="FAD/NAD-linked reductases, dimerisation (C-terminal) domain"/>
    <property type="match status" value="1"/>
</dbReference>
<evidence type="ECO:0000313" key="7">
    <source>
        <dbReference type="EMBL" id="KPL82303.1"/>
    </source>
</evidence>
<feature type="domain" description="Pyridine nucleotide-disulphide oxidoreductase dimerisation" evidence="5">
    <location>
        <begin position="336"/>
        <end position="438"/>
    </location>
</feature>
<reference evidence="7 8" key="1">
    <citation type="submission" date="2015-07" db="EMBL/GenBank/DDBJ databases">
        <title>Whole genome sequence of Thermanaerothrix daxensis DSM 23592.</title>
        <authorList>
            <person name="Hemp J."/>
            <person name="Ward L.M."/>
            <person name="Pace L.A."/>
            <person name="Fischer W.W."/>
        </authorList>
    </citation>
    <scope>NUCLEOTIDE SEQUENCE [LARGE SCALE GENOMIC DNA]</scope>
    <source>
        <strain evidence="7 8">GNS-1</strain>
    </source>
</reference>
<dbReference type="Pfam" id="PF07992">
    <property type="entry name" value="Pyr_redox_2"/>
    <property type="match status" value="1"/>
</dbReference>
<dbReference type="InterPro" id="IPR023753">
    <property type="entry name" value="FAD/NAD-binding_dom"/>
</dbReference>
<comment type="caution">
    <text evidence="7">The sequence shown here is derived from an EMBL/GenBank/DDBJ whole genome shotgun (WGS) entry which is preliminary data.</text>
</comment>
<gene>
    <name evidence="7" type="ORF">SE15_08860</name>
</gene>
<dbReference type="PIRSF" id="PIRSF000350">
    <property type="entry name" value="Mercury_reductase_MerA"/>
    <property type="match status" value="1"/>
</dbReference>
<dbReference type="Gene3D" id="3.50.50.60">
    <property type="entry name" value="FAD/NAD(P)-binding domain"/>
    <property type="match status" value="2"/>
</dbReference>
<dbReference type="AlphaFoldDB" id="A0A0P6XFU7"/>
<keyword evidence="3 4" id="KW-0274">FAD</keyword>
<sequence length="449" mass="47119">MPRLVVIGGGPAGVTAALEAAHRGAQVTLVEAAHLGGRATWHSLVPSKVFLSAAEALGTARPWLDAPLPRPPLALLRERIHALAVAQSRAQQEALIHAGVTLVQAVAAFESPHILRLEGEDGRQMRLEFDIAILATGSEPIFLPQLKPDGKRLLAPRAMAHLETWPEHLIMIGGGVTGSEYVSFFNQMGVPTTWVTDLPTFLPRVDADVAAAFAAIMAARGVALYPNAPVEAAESDGQGVRVVLRDGRVLEGSHVFIAIGRQADTARLNLAAVGLSASRRGLVVDAFGRTALSHIYAIGDVAGPPYTVNRAQAQARVAVRHALGLPTLPLDAVVTAEAIYSDPQVAQVGLGEDAARQQGRMVRILRADFAQGLKPQLGAHAQGFLKLVVEAQSGHLLGAAALGSHAAELINALAVAVQMRATLDDLARWAPAYPTLGDLVGIAVHGYGV</sequence>
<dbReference type="STRING" id="869279.SE15_08860"/>
<dbReference type="InterPro" id="IPR001100">
    <property type="entry name" value="Pyr_nuc-diS_OxRdtase"/>
</dbReference>
<dbReference type="InterPro" id="IPR004099">
    <property type="entry name" value="Pyr_nucl-diS_OxRdtase_dimer"/>
</dbReference>
<keyword evidence="4" id="KW-0547">Nucleotide-binding</keyword>
<dbReference type="PRINTS" id="PR00411">
    <property type="entry name" value="PNDRDTASEI"/>
</dbReference>
<evidence type="ECO:0000256" key="4">
    <source>
        <dbReference type="PIRSR" id="PIRSR000350-3"/>
    </source>
</evidence>
<dbReference type="Pfam" id="PF02852">
    <property type="entry name" value="Pyr_redox_dim"/>
    <property type="match status" value="1"/>
</dbReference>
<dbReference type="InterPro" id="IPR016156">
    <property type="entry name" value="FAD/NAD-linked_Rdtase_dimer_sf"/>
</dbReference>
<comment type="similarity">
    <text evidence="1">Belongs to the class-I pyridine nucleotide-disulfide oxidoreductase family.</text>
</comment>
<feature type="binding site" evidence="4">
    <location>
        <position position="48"/>
    </location>
    <ligand>
        <name>FAD</name>
        <dbReference type="ChEBI" id="CHEBI:57692"/>
    </ligand>
</feature>
<accession>A0A0P6XFU7</accession>
<evidence type="ECO:0000256" key="2">
    <source>
        <dbReference type="ARBA" id="ARBA00022630"/>
    </source>
</evidence>
<evidence type="ECO:0000256" key="1">
    <source>
        <dbReference type="ARBA" id="ARBA00007532"/>
    </source>
</evidence>
<evidence type="ECO:0008006" key="9">
    <source>
        <dbReference type="Google" id="ProtNLM"/>
    </source>
</evidence>
<name>A0A0P6XFU7_9CHLR</name>
<feature type="binding site" evidence="4">
    <location>
        <begin position="173"/>
        <end position="180"/>
    </location>
    <ligand>
        <name>NAD(+)</name>
        <dbReference type="ChEBI" id="CHEBI:57540"/>
    </ligand>
</feature>
<evidence type="ECO:0000256" key="3">
    <source>
        <dbReference type="ARBA" id="ARBA00022827"/>
    </source>
</evidence>
<dbReference type="SUPFAM" id="SSF51905">
    <property type="entry name" value="FAD/NAD(P)-binding domain"/>
    <property type="match status" value="1"/>
</dbReference>
<evidence type="ECO:0000313" key="8">
    <source>
        <dbReference type="Proteomes" id="UP000050544"/>
    </source>
</evidence>
<evidence type="ECO:0000259" key="5">
    <source>
        <dbReference type="Pfam" id="PF02852"/>
    </source>
</evidence>
<dbReference type="GO" id="GO:0050660">
    <property type="term" value="F:flavin adenine dinucleotide binding"/>
    <property type="evidence" value="ECO:0007669"/>
    <property type="project" value="TreeGrafter"/>
</dbReference>
<dbReference type="PANTHER" id="PTHR43014">
    <property type="entry name" value="MERCURIC REDUCTASE"/>
    <property type="match status" value="1"/>
</dbReference>
<dbReference type="GO" id="GO:0003955">
    <property type="term" value="F:NAD(P)H dehydrogenase (quinone) activity"/>
    <property type="evidence" value="ECO:0007669"/>
    <property type="project" value="TreeGrafter"/>
</dbReference>
<dbReference type="InterPro" id="IPR036188">
    <property type="entry name" value="FAD/NAD-bd_sf"/>
</dbReference>
<keyword evidence="4" id="KW-0520">NAD</keyword>
<protein>
    <recommendedName>
        <fullName evidence="9">Pyridine nucleotide-disulfide oxidoreductase</fullName>
    </recommendedName>
</protein>
<dbReference type="Proteomes" id="UP000050544">
    <property type="component" value="Unassembled WGS sequence"/>
</dbReference>
<feature type="domain" description="FAD/NAD(P)-binding" evidence="6">
    <location>
        <begin position="3"/>
        <end position="315"/>
    </location>
</feature>
<comment type="cofactor">
    <cofactor evidence="4">
        <name>FAD</name>
        <dbReference type="ChEBI" id="CHEBI:57692"/>
    </cofactor>
    <text evidence="4">Binds 1 FAD per subunit.</text>
</comment>
<dbReference type="EMBL" id="LGKO01000005">
    <property type="protein sequence ID" value="KPL82303.1"/>
    <property type="molecule type" value="Genomic_DNA"/>
</dbReference>
<dbReference type="PANTHER" id="PTHR43014:SF1">
    <property type="entry name" value="NAD(P)H DEHYDROGENASE (QUINONE)"/>
    <property type="match status" value="1"/>
</dbReference>
<feature type="binding site" evidence="4">
    <location>
        <begin position="136"/>
        <end position="138"/>
    </location>
    <ligand>
        <name>FAD</name>
        <dbReference type="ChEBI" id="CHEBI:57692"/>
    </ligand>
</feature>
<keyword evidence="8" id="KW-1185">Reference proteome</keyword>
<dbReference type="OrthoDB" id="4678789at2"/>
<organism evidence="7 8">
    <name type="scientific">Thermanaerothrix daxensis</name>
    <dbReference type="NCBI Taxonomy" id="869279"/>
    <lineage>
        <taxon>Bacteria</taxon>
        <taxon>Bacillati</taxon>
        <taxon>Chloroflexota</taxon>
        <taxon>Anaerolineae</taxon>
        <taxon>Anaerolineales</taxon>
        <taxon>Anaerolineaceae</taxon>
        <taxon>Thermanaerothrix</taxon>
    </lineage>
</organism>
<dbReference type="Gene3D" id="3.30.390.30">
    <property type="match status" value="1"/>
</dbReference>
<feature type="binding site" evidence="4">
    <location>
        <position position="260"/>
    </location>
    <ligand>
        <name>NAD(+)</name>
        <dbReference type="ChEBI" id="CHEBI:57540"/>
    </ligand>
</feature>
<dbReference type="RefSeq" id="WP_054521759.1">
    <property type="nucleotide sequence ID" value="NZ_LGKO01000005.1"/>
</dbReference>